<feature type="compositionally biased region" description="Low complexity" evidence="8">
    <location>
        <begin position="1377"/>
        <end position="1389"/>
    </location>
</feature>
<organism evidence="10 11">
    <name type="scientific">Anopheles minimus</name>
    <dbReference type="NCBI Taxonomy" id="112268"/>
    <lineage>
        <taxon>Eukaryota</taxon>
        <taxon>Metazoa</taxon>
        <taxon>Ecdysozoa</taxon>
        <taxon>Arthropoda</taxon>
        <taxon>Hexapoda</taxon>
        <taxon>Insecta</taxon>
        <taxon>Pterygota</taxon>
        <taxon>Neoptera</taxon>
        <taxon>Endopterygota</taxon>
        <taxon>Diptera</taxon>
        <taxon>Nematocera</taxon>
        <taxon>Culicoidea</taxon>
        <taxon>Culicidae</taxon>
        <taxon>Anophelinae</taxon>
        <taxon>Anopheles</taxon>
    </lineage>
</organism>
<dbReference type="InterPro" id="IPR027165">
    <property type="entry name" value="CND3"/>
</dbReference>
<dbReference type="GO" id="GO:0000793">
    <property type="term" value="C:condensed chromosome"/>
    <property type="evidence" value="ECO:0007669"/>
    <property type="project" value="TreeGrafter"/>
</dbReference>
<dbReference type="InterPro" id="IPR025977">
    <property type="entry name" value="Cnd3_C"/>
</dbReference>
<feature type="compositionally biased region" description="Polar residues" evidence="8">
    <location>
        <begin position="1362"/>
        <end position="1376"/>
    </location>
</feature>
<feature type="domain" description="Nuclear condensin complex subunit 3 C-terminal" evidence="9">
    <location>
        <begin position="620"/>
        <end position="917"/>
    </location>
</feature>
<proteinExistence type="inferred from homology"/>
<reference evidence="11" key="1">
    <citation type="submission" date="2013-03" db="EMBL/GenBank/DDBJ databases">
        <title>The Genome Sequence of Anopheles minimus MINIMUS1.</title>
        <authorList>
            <consortium name="The Broad Institute Genomics Platform"/>
            <person name="Neafsey D.E."/>
            <person name="Walton C."/>
            <person name="Walker B."/>
            <person name="Young S.K."/>
            <person name="Zeng Q."/>
            <person name="Gargeya S."/>
            <person name="Fitzgerald M."/>
            <person name="Haas B."/>
            <person name="Abouelleil A."/>
            <person name="Allen A.W."/>
            <person name="Alvarado L."/>
            <person name="Arachchi H.M."/>
            <person name="Berlin A.M."/>
            <person name="Chapman S.B."/>
            <person name="Gainer-Dewar J."/>
            <person name="Goldberg J."/>
            <person name="Griggs A."/>
            <person name="Gujja S."/>
            <person name="Hansen M."/>
            <person name="Howarth C."/>
            <person name="Imamovic A."/>
            <person name="Ireland A."/>
            <person name="Larimer J."/>
            <person name="McCowan C."/>
            <person name="Murphy C."/>
            <person name="Pearson M."/>
            <person name="Poon T.W."/>
            <person name="Priest M."/>
            <person name="Roberts A."/>
            <person name="Saif S."/>
            <person name="Shea T."/>
            <person name="Sisk P."/>
            <person name="Sykes S."/>
            <person name="Wortman J."/>
            <person name="Nusbaum C."/>
            <person name="Birren B."/>
        </authorList>
    </citation>
    <scope>NUCLEOTIDE SEQUENCE [LARGE SCALE GENOMIC DNA]</scope>
    <source>
        <strain evidence="11">MINIMUS1</strain>
    </source>
</reference>
<accession>A0A182WLX4</accession>
<evidence type="ECO:0000256" key="7">
    <source>
        <dbReference type="ARBA" id="ARBA00023306"/>
    </source>
</evidence>
<feature type="region of interest" description="Disordered" evidence="8">
    <location>
        <begin position="970"/>
        <end position="1014"/>
    </location>
</feature>
<evidence type="ECO:0000259" key="9">
    <source>
        <dbReference type="Pfam" id="PF12719"/>
    </source>
</evidence>
<evidence type="ECO:0000256" key="1">
    <source>
        <dbReference type="ARBA" id="ARBA00004286"/>
    </source>
</evidence>
<evidence type="ECO:0000256" key="4">
    <source>
        <dbReference type="ARBA" id="ARBA00022618"/>
    </source>
</evidence>
<dbReference type="EnsemblMetazoa" id="AMIN011403-RA">
    <property type="protein sequence ID" value="AMIN011403-PA"/>
    <property type="gene ID" value="AMIN011403"/>
</dbReference>
<keyword evidence="3" id="KW-0158">Chromosome</keyword>
<dbReference type="VEuPathDB" id="VectorBase:AMIN011403"/>
<dbReference type="GO" id="GO:0051301">
    <property type="term" value="P:cell division"/>
    <property type="evidence" value="ECO:0007669"/>
    <property type="project" value="UniProtKB-KW"/>
</dbReference>
<evidence type="ECO:0000256" key="5">
    <source>
        <dbReference type="ARBA" id="ARBA00022776"/>
    </source>
</evidence>
<dbReference type="GO" id="GO:0000796">
    <property type="term" value="C:condensin complex"/>
    <property type="evidence" value="ECO:0007669"/>
    <property type="project" value="InterPro"/>
</dbReference>
<evidence type="ECO:0000256" key="2">
    <source>
        <dbReference type="ARBA" id="ARBA00006533"/>
    </source>
</evidence>
<keyword evidence="11" id="KW-1185">Reference proteome</keyword>
<evidence type="ECO:0000256" key="8">
    <source>
        <dbReference type="SAM" id="MobiDB-lite"/>
    </source>
</evidence>
<dbReference type="PANTHER" id="PTHR14418">
    <property type="entry name" value="CONDENSIN COMPLEX SUBUNIT 3-RELATED"/>
    <property type="match status" value="1"/>
</dbReference>
<keyword evidence="5" id="KW-0498">Mitosis</keyword>
<feature type="compositionally biased region" description="Polar residues" evidence="8">
    <location>
        <begin position="1301"/>
        <end position="1321"/>
    </location>
</feature>
<dbReference type="Gene3D" id="1.25.10.10">
    <property type="entry name" value="Leucine-rich Repeat Variant"/>
    <property type="match status" value="1"/>
</dbReference>
<feature type="compositionally biased region" description="Polar residues" evidence="8">
    <location>
        <begin position="1414"/>
        <end position="1424"/>
    </location>
</feature>
<dbReference type="STRING" id="112268.A0A182WLX4"/>
<evidence type="ECO:0000313" key="10">
    <source>
        <dbReference type="EnsemblMetazoa" id="AMIN011403-PA"/>
    </source>
</evidence>
<feature type="compositionally biased region" description="Polar residues" evidence="8">
    <location>
        <begin position="1136"/>
        <end position="1153"/>
    </location>
</feature>
<feature type="region of interest" description="Disordered" evidence="8">
    <location>
        <begin position="1243"/>
        <end position="1439"/>
    </location>
</feature>
<dbReference type="PANTHER" id="PTHR14418:SF5">
    <property type="entry name" value="CONDENSIN COMPLEX SUBUNIT 3"/>
    <property type="match status" value="1"/>
</dbReference>
<evidence type="ECO:0000256" key="6">
    <source>
        <dbReference type="ARBA" id="ARBA00023067"/>
    </source>
</evidence>
<sequence length="1439" mass="160996">MAPRKRKVVVATTNTPDIVKYSTAVIQTVLSAQQSETTHGKLVKQLKQLYPTVQHDSFMKSFIQVIKRQMEHDETNPFANKVLKFCAKFVADPTHSEQPTTHPIIASIFDWLLTTFSSMRRVRFRICQLVNLILNALGTDAALDDTICDKILRYMLERIRDASQDVRVQAVLALQRLQDPGSPEDPVVRAYMYHLDKDPSPKVRQAIISSLGRNYRLIPCILERLWDTDEKVRRHTYMQMASYPVRQYKIEQRLKFLEQGLNDRSEAVRDVMHNVMLPQWIESYGRDYVAFVGALKLDADEKEMERFRKAAKSVLMEIFKKHGVKEMACLLNFKEENSTVPLEELTIERLICWQTMLEYLQQNDSDELEQYMVELSKFCEYLKAFVTNPSAAAFMKASNLSTESTQLSSPGQPETMDKLQQLYVQCCLQILLEIVLMFDFCDEFGRDNLKQLLSDLLCNENLSELNVRLIMDTFEKLCTDVDTRLNFFVELVSSILEPSRQDVSKSSRHLIDSYLEKHPEMTTLKLQISSLRVKILELKEQESALSARKDYAGAQLVNEKVNVCNEEYANLVKPLVQEMSMSATSIEDDTGNTTTTASSTLQFRDSVLKPRRVTKATIEKCLQICFYLVNSPTVSSLIPPVCSLYPSFISRYVQSSQLTTRNWALRTATAFSMLYDGLSKETFQLLYQQFLNTASSRLWKTAFECVFELLDMYGFEYFDLESEDSSKDDSRTIKSSRQLFSRHSSSFHDDSTHSSCNGNEFYKMSIHFMDTCNDNAICSAIIEGFCRLILRGRCASADIMSKLLLRYFNPTTEPEMQQMLGIFFQGLIAKRRQELMQKALLSTLFLVLEAPNENPLAEIRPESVIKFVVDSTRPVFCSPGVNPHNTIAATFLRVMRDNITLKDLLKLLSKELLVLDIKDDAVLRTELANTAVEILNESCLEAKTIKNLTTFKEMMLGKIRDIITFSSSRTQSRVADKDRPETPGSEEQNDGEDPVVDDGEANEQETNEDAERSAHRLQINKSILQEDSDTDLLASPMKLPADGVPSSPVMLSPARTTKDTSVAPEPPDSGVKSLRRSLLPRSPTNDAPRDGTFKVPDATTLRNLQAASARVRAAVSSTKVAKPPKPAQLEDDFEIPSTNDGAQSSEEAGFSSTSEDEIPETQQSARGNAKTVRRTTASARTSARTPRTAAAAAAASSKSSTSSSDSEAVEGSPNSTLIRINRAARPLNKVAAKTLVERKMDNISSTLPRSTRHTARLETINSKVMTRKSLSELSSPTRTLASTTKAASASTTRPTRRSKNASEADTSSPASQRMPNTNSPKTRTRTSSRTIRSIDRATVSGAVQQSSSPSGSKRLREPRSSAAEQNSSTVPVTRQASSGSGSSSVSTSSPIRLKRAAVVLTPLSAVRRTEHMSRTANTSTSVATSPRRPNRKATRTDKA</sequence>
<dbReference type="Pfam" id="PF12719">
    <property type="entry name" value="Cnd3"/>
    <property type="match status" value="1"/>
</dbReference>
<reference evidence="10" key="2">
    <citation type="submission" date="2020-05" db="UniProtKB">
        <authorList>
            <consortium name="EnsemblMetazoa"/>
        </authorList>
    </citation>
    <scope>IDENTIFICATION</scope>
    <source>
        <strain evidence="10">MINIMUS1</strain>
    </source>
</reference>
<keyword evidence="7" id="KW-0131">Cell cycle</keyword>
<dbReference type="InterPro" id="IPR016024">
    <property type="entry name" value="ARM-type_fold"/>
</dbReference>
<comment type="similarity">
    <text evidence="2">Belongs to the CND3 (condensin subunit 3) family.</text>
</comment>
<dbReference type="InterPro" id="IPR011989">
    <property type="entry name" value="ARM-like"/>
</dbReference>
<comment type="subcellular location">
    <subcellularLocation>
        <location evidence="1">Chromosome</location>
    </subcellularLocation>
</comment>
<feature type="compositionally biased region" description="Low complexity" evidence="8">
    <location>
        <begin position="1174"/>
        <end position="1206"/>
    </location>
</feature>
<feature type="compositionally biased region" description="Low complexity" evidence="8">
    <location>
        <begin position="1277"/>
        <end position="1293"/>
    </location>
</feature>
<dbReference type="Proteomes" id="UP000075920">
    <property type="component" value="Unassembled WGS sequence"/>
</dbReference>
<evidence type="ECO:0000313" key="11">
    <source>
        <dbReference type="Proteomes" id="UP000075920"/>
    </source>
</evidence>
<name>A0A182WLX4_9DIPT</name>
<keyword evidence="6" id="KW-0226">DNA condensation</keyword>
<feature type="region of interest" description="Disordered" evidence="8">
    <location>
        <begin position="1034"/>
        <end position="1098"/>
    </location>
</feature>
<evidence type="ECO:0000256" key="3">
    <source>
        <dbReference type="ARBA" id="ARBA00022454"/>
    </source>
</evidence>
<dbReference type="GO" id="GO:0007076">
    <property type="term" value="P:mitotic chromosome condensation"/>
    <property type="evidence" value="ECO:0007669"/>
    <property type="project" value="InterPro"/>
</dbReference>
<dbReference type="SUPFAM" id="SSF48371">
    <property type="entry name" value="ARM repeat"/>
    <property type="match status" value="1"/>
</dbReference>
<protein>
    <recommendedName>
        <fullName evidence="9">Nuclear condensin complex subunit 3 C-terminal domain-containing protein</fullName>
    </recommendedName>
</protein>
<feature type="compositionally biased region" description="Polar residues" evidence="8">
    <location>
        <begin position="1341"/>
        <end position="1351"/>
    </location>
</feature>
<dbReference type="GO" id="GO:0005737">
    <property type="term" value="C:cytoplasm"/>
    <property type="evidence" value="ECO:0007669"/>
    <property type="project" value="TreeGrafter"/>
</dbReference>
<feature type="compositionally biased region" description="Acidic residues" evidence="8">
    <location>
        <begin position="987"/>
        <end position="1008"/>
    </location>
</feature>
<feature type="region of interest" description="Disordered" evidence="8">
    <location>
        <begin position="1115"/>
        <end position="1214"/>
    </location>
</feature>
<keyword evidence="4" id="KW-0132">Cell division</keyword>